<feature type="domain" description="YknX-like C-terminal permuted SH3-like" evidence="5">
    <location>
        <begin position="278"/>
        <end position="347"/>
    </location>
</feature>
<evidence type="ECO:0000313" key="6">
    <source>
        <dbReference type="EMBL" id="SUX25558.1"/>
    </source>
</evidence>
<evidence type="ECO:0000313" key="7">
    <source>
        <dbReference type="Proteomes" id="UP000254572"/>
    </source>
</evidence>
<comment type="similarity">
    <text evidence="1">Belongs to the membrane fusion protein (MFP) (TC 8.A.1) family.</text>
</comment>
<dbReference type="Gene3D" id="2.40.50.100">
    <property type="match status" value="1"/>
</dbReference>
<evidence type="ECO:0000256" key="2">
    <source>
        <dbReference type="SAM" id="Coils"/>
    </source>
</evidence>
<dbReference type="Gene3D" id="2.40.30.170">
    <property type="match status" value="1"/>
</dbReference>
<dbReference type="SUPFAM" id="SSF111369">
    <property type="entry name" value="HlyD-like secretion proteins"/>
    <property type="match status" value="1"/>
</dbReference>
<feature type="chain" id="PRO_5016871677" evidence="3">
    <location>
        <begin position="18"/>
        <end position="351"/>
    </location>
</feature>
<dbReference type="Gene3D" id="1.10.287.470">
    <property type="entry name" value="Helix hairpin bin"/>
    <property type="match status" value="1"/>
</dbReference>
<dbReference type="Gene3D" id="2.40.420.20">
    <property type="match status" value="1"/>
</dbReference>
<dbReference type="InterPro" id="IPR058792">
    <property type="entry name" value="Beta-barrel_RND_2"/>
</dbReference>
<evidence type="ECO:0000256" key="3">
    <source>
        <dbReference type="SAM" id="SignalP"/>
    </source>
</evidence>
<dbReference type="Pfam" id="PF25954">
    <property type="entry name" value="Beta-barrel_RND_2"/>
    <property type="match status" value="1"/>
</dbReference>
<feature type="signal peptide" evidence="3">
    <location>
        <begin position="1"/>
        <end position="17"/>
    </location>
</feature>
<gene>
    <name evidence="6" type="primary">mdtE_2</name>
    <name evidence="6" type="ORF">NCTC13294_02493</name>
</gene>
<evidence type="ECO:0000259" key="4">
    <source>
        <dbReference type="Pfam" id="PF25954"/>
    </source>
</evidence>
<sequence length="351" mass="36831">MKFPLFFFVFLSSWLFAQEVPPAEEKSALTVQLGTPQRVTHERTLAAEGEVAARELAAVNAQLAGVALAQLKADVGDRVQAGQVLALFDAAPLQQEVAQAQAAVNRAQAALAQAKRNAARARKLVKDSAFSVNDAEQLFTAERDAQAALDGAQAALRLAQLRLGYAQVRAPAAGIITARPAELGMTAAIGLPLFTVQVNGALEWRARVAPDAAASLRSGTVAHLAVGGTAVNGRVRKLAPTADAASRLVTVFVDVPQDAPLRAGMFVRGAFALGGEAVLTVPASAVVREDGYDLLVLVDGDNRASRRTVSLGERIGERVVVREGLAADARFVLRGGSFLQDGDMVRVVDGE</sequence>
<feature type="coiled-coil region" evidence="2">
    <location>
        <begin position="97"/>
        <end position="124"/>
    </location>
</feature>
<dbReference type="InterPro" id="IPR006143">
    <property type="entry name" value="RND_pump_MFP"/>
</dbReference>
<evidence type="ECO:0000256" key="1">
    <source>
        <dbReference type="ARBA" id="ARBA00009477"/>
    </source>
</evidence>
<dbReference type="PANTHER" id="PTHR30469">
    <property type="entry name" value="MULTIDRUG RESISTANCE PROTEIN MDTA"/>
    <property type="match status" value="1"/>
</dbReference>
<name>A0A381EEW4_9GAMM</name>
<feature type="domain" description="CusB-like beta-barrel" evidence="4">
    <location>
        <begin position="210"/>
        <end position="271"/>
    </location>
</feature>
<dbReference type="RefSeq" id="WP_115612566.1">
    <property type="nucleotide sequence ID" value="NZ_JBHLZC010000001.1"/>
</dbReference>
<reference evidence="6 7" key="1">
    <citation type="submission" date="2018-06" db="EMBL/GenBank/DDBJ databases">
        <authorList>
            <consortium name="Pathogen Informatics"/>
            <person name="Doyle S."/>
        </authorList>
    </citation>
    <scope>NUCLEOTIDE SEQUENCE [LARGE SCALE GENOMIC DNA]</scope>
    <source>
        <strain evidence="6 7">NCTC13294</strain>
    </source>
</reference>
<keyword evidence="2" id="KW-0175">Coiled coil</keyword>
<keyword evidence="7" id="KW-1185">Reference proteome</keyword>
<dbReference type="NCBIfam" id="TIGR01730">
    <property type="entry name" value="RND_mfp"/>
    <property type="match status" value="1"/>
</dbReference>
<dbReference type="OrthoDB" id="9806939at2"/>
<dbReference type="GO" id="GO:1990281">
    <property type="term" value="C:efflux pump complex"/>
    <property type="evidence" value="ECO:0007669"/>
    <property type="project" value="TreeGrafter"/>
</dbReference>
<keyword evidence="3" id="KW-0732">Signal</keyword>
<dbReference type="Proteomes" id="UP000254572">
    <property type="component" value="Unassembled WGS sequence"/>
</dbReference>
<dbReference type="AlphaFoldDB" id="A0A381EEW4"/>
<dbReference type="Pfam" id="PF25989">
    <property type="entry name" value="YknX_C"/>
    <property type="match status" value="1"/>
</dbReference>
<dbReference type="PANTHER" id="PTHR30469:SF15">
    <property type="entry name" value="HLYD FAMILY OF SECRETION PROTEINS"/>
    <property type="match status" value="1"/>
</dbReference>
<protein>
    <submittedName>
        <fullName evidence="6">Multidrug resistance protein MdtE</fullName>
    </submittedName>
</protein>
<accession>A0A381EEW4</accession>
<organism evidence="6 7">
    <name type="scientific">Cardiobacterium valvarum</name>
    <dbReference type="NCBI Taxonomy" id="194702"/>
    <lineage>
        <taxon>Bacteria</taxon>
        <taxon>Pseudomonadati</taxon>
        <taxon>Pseudomonadota</taxon>
        <taxon>Gammaproteobacteria</taxon>
        <taxon>Cardiobacteriales</taxon>
        <taxon>Cardiobacteriaceae</taxon>
        <taxon>Cardiobacterium</taxon>
    </lineage>
</organism>
<evidence type="ECO:0000259" key="5">
    <source>
        <dbReference type="Pfam" id="PF25989"/>
    </source>
</evidence>
<dbReference type="EMBL" id="UFUW01000001">
    <property type="protein sequence ID" value="SUX25558.1"/>
    <property type="molecule type" value="Genomic_DNA"/>
</dbReference>
<proteinExistence type="inferred from homology"/>
<dbReference type="GO" id="GO:0015562">
    <property type="term" value="F:efflux transmembrane transporter activity"/>
    <property type="evidence" value="ECO:0007669"/>
    <property type="project" value="TreeGrafter"/>
</dbReference>
<dbReference type="InterPro" id="IPR058637">
    <property type="entry name" value="YknX-like_C"/>
</dbReference>